<dbReference type="GO" id="GO:0004722">
    <property type="term" value="F:protein serine/threonine phosphatase activity"/>
    <property type="evidence" value="ECO:0007669"/>
    <property type="project" value="UniProtKB-EC"/>
</dbReference>
<dbReference type="InterPro" id="IPR036457">
    <property type="entry name" value="PPM-type-like_dom_sf"/>
</dbReference>
<name>A0ABV6YX78_UNCC1</name>
<dbReference type="PANTHER" id="PTHR43156">
    <property type="entry name" value="STAGE II SPORULATION PROTEIN E-RELATED"/>
    <property type="match status" value="1"/>
</dbReference>
<protein>
    <submittedName>
        <fullName evidence="4">PP2C family protein-serine/threonine phosphatase</fullName>
        <ecNumber evidence="4">3.1.3.16</ecNumber>
    </submittedName>
</protein>
<evidence type="ECO:0000256" key="2">
    <source>
        <dbReference type="PROSITE-ProRule" id="PRU00510"/>
    </source>
</evidence>
<comment type="caution">
    <text evidence="4">The sequence shown here is derived from an EMBL/GenBank/DDBJ whole genome shotgun (WGS) entry which is preliminary data.</text>
</comment>
<organism evidence="4 5">
    <name type="scientific">candidate division CSSED10-310 bacterium</name>
    <dbReference type="NCBI Taxonomy" id="2855610"/>
    <lineage>
        <taxon>Bacteria</taxon>
        <taxon>Bacteria division CSSED10-310</taxon>
    </lineage>
</organism>
<feature type="zinc finger region" description="dksA C4-type" evidence="2">
    <location>
        <begin position="55"/>
        <end position="79"/>
    </location>
</feature>
<dbReference type="InterPro" id="IPR001932">
    <property type="entry name" value="PPM-type_phosphatase-like_dom"/>
</dbReference>
<proteinExistence type="predicted"/>
<evidence type="ECO:0000259" key="3">
    <source>
        <dbReference type="PROSITE" id="PS51746"/>
    </source>
</evidence>
<feature type="domain" description="PPM-type phosphatase" evidence="3">
    <location>
        <begin position="114"/>
        <end position="325"/>
    </location>
</feature>
<dbReference type="PROSITE" id="PS51128">
    <property type="entry name" value="ZF_DKSA_2"/>
    <property type="match status" value="1"/>
</dbReference>
<dbReference type="InterPro" id="IPR052016">
    <property type="entry name" value="Bact_Sigma-Reg"/>
</dbReference>
<keyword evidence="1 4" id="KW-0378">Hydrolase</keyword>
<evidence type="ECO:0000313" key="5">
    <source>
        <dbReference type="Proteomes" id="UP001594351"/>
    </source>
</evidence>
<dbReference type="Pfam" id="PF07228">
    <property type="entry name" value="SpoIIE"/>
    <property type="match status" value="1"/>
</dbReference>
<gene>
    <name evidence="4" type="ORF">ACFL27_11435</name>
</gene>
<dbReference type="PANTHER" id="PTHR43156:SF2">
    <property type="entry name" value="STAGE II SPORULATION PROTEIN E"/>
    <property type="match status" value="1"/>
</dbReference>
<accession>A0ABV6YX78</accession>
<sequence length="329" mass="36019">MDGMVEARLRDNLLNRKVKLENAISEVGGASDLERLLGDVDAALERIDQRHYGLCQVCNLAVGEDLLNANPMIQYCLCELTPAKQRALEHDLTLAAQVQKALLPAEDLECAGWKIHYRYIPAGPVSGDYCDVITGEARNHLFFLLGDVSGKGVAAAFFMARLNAIFRSLIGTGLSVAQLFERANEIFCGSTLSTQYATLVCGKASDTGKIELCNAGHCRPLLIHRGHITEIDPTGFPVGIFCNKPYEIQTVDLAPGDTLLLYSDGLSEATDQLDNEYGIDRVARIFMENHEDSPGKIAAAQLRELGKFMSEPDQLDDVTIMVVRRSSNS</sequence>
<dbReference type="SMART" id="SM00331">
    <property type="entry name" value="PP2C_SIG"/>
    <property type="match status" value="1"/>
</dbReference>
<dbReference type="EC" id="3.1.3.16" evidence="4"/>
<dbReference type="Proteomes" id="UP001594351">
    <property type="component" value="Unassembled WGS sequence"/>
</dbReference>
<dbReference type="PROSITE" id="PS51746">
    <property type="entry name" value="PPM_2"/>
    <property type="match status" value="1"/>
</dbReference>
<keyword evidence="5" id="KW-1185">Reference proteome</keyword>
<dbReference type="EMBL" id="JBHPBY010000125">
    <property type="protein sequence ID" value="MFC1850796.1"/>
    <property type="molecule type" value="Genomic_DNA"/>
</dbReference>
<dbReference type="Gene3D" id="1.20.120.910">
    <property type="entry name" value="DksA, coiled-coil domain"/>
    <property type="match status" value="1"/>
</dbReference>
<dbReference type="Gene3D" id="3.60.40.10">
    <property type="entry name" value="PPM-type phosphatase domain"/>
    <property type="match status" value="1"/>
</dbReference>
<reference evidence="4 5" key="1">
    <citation type="submission" date="2024-09" db="EMBL/GenBank/DDBJ databases">
        <title>Laminarin stimulates single cell rates of sulfate reduction while oxygen inhibits transcriptomic activity in coastal marine sediment.</title>
        <authorList>
            <person name="Lindsay M."/>
            <person name="Orcutt B."/>
            <person name="Emerson D."/>
            <person name="Stepanauskas R."/>
            <person name="D'Angelo T."/>
        </authorList>
    </citation>
    <scope>NUCLEOTIDE SEQUENCE [LARGE SCALE GENOMIC DNA]</scope>
    <source>
        <strain evidence="4">SAG AM-311-K15</strain>
    </source>
</reference>
<evidence type="ECO:0000256" key="1">
    <source>
        <dbReference type="ARBA" id="ARBA00022801"/>
    </source>
</evidence>
<evidence type="ECO:0000313" key="4">
    <source>
        <dbReference type="EMBL" id="MFC1850796.1"/>
    </source>
</evidence>
<dbReference type="SUPFAM" id="SSF81606">
    <property type="entry name" value="PP2C-like"/>
    <property type="match status" value="1"/>
</dbReference>